<sequence>MERVNLSTFRSTGGELTPRMLRALAPMNALRTVQLEDTSFHPSADGVSALPPISSVVNVSLILNETADHRLLELLALFVRVRTAVVEPSPDDRPTALPYLPPNFATRCNPFRSLERLDLMNIPLSSVPQFHTWIATCASQIDGLQLTHVRLCCEPGLDQVDLMALVAALSSALLRVLGLGCIRYAGLDLIDRLAEPFPMLEALTLIRLMNGQNFRLTPCPWPHTTWEYAPRFSRFQHLQYFAWNFRVDAEGGCILWDLPHIEVNCPVTDVPSPHDTADDDFGGLRAVAKLFMVHCQSLQRVNHVSGSGIVHAVEIRGHTGGTMVSYYRCENGVAWLAVPDEYYPPRMADRTHSWYFE</sequence>
<evidence type="ECO:0000313" key="1">
    <source>
        <dbReference type="EMBL" id="EMD33964.1"/>
    </source>
</evidence>
<reference evidence="1 2" key="1">
    <citation type="journal article" date="2012" name="Proc. Natl. Acad. Sci. U.S.A.">
        <title>Comparative genomics of Ceriporiopsis subvermispora and Phanerochaete chrysosporium provide insight into selective ligninolysis.</title>
        <authorList>
            <person name="Fernandez-Fueyo E."/>
            <person name="Ruiz-Duenas F.J."/>
            <person name="Ferreira P."/>
            <person name="Floudas D."/>
            <person name="Hibbett D.S."/>
            <person name="Canessa P."/>
            <person name="Larrondo L.F."/>
            <person name="James T.Y."/>
            <person name="Seelenfreund D."/>
            <person name="Lobos S."/>
            <person name="Polanco R."/>
            <person name="Tello M."/>
            <person name="Honda Y."/>
            <person name="Watanabe T."/>
            <person name="Watanabe T."/>
            <person name="Ryu J.S."/>
            <person name="Kubicek C.P."/>
            <person name="Schmoll M."/>
            <person name="Gaskell J."/>
            <person name="Hammel K.E."/>
            <person name="St John F.J."/>
            <person name="Vanden Wymelenberg A."/>
            <person name="Sabat G."/>
            <person name="Splinter BonDurant S."/>
            <person name="Syed K."/>
            <person name="Yadav J.S."/>
            <person name="Doddapaneni H."/>
            <person name="Subramanian V."/>
            <person name="Lavin J.L."/>
            <person name="Oguiza J.A."/>
            <person name="Perez G."/>
            <person name="Pisabarro A.G."/>
            <person name="Ramirez L."/>
            <person name="Santoyo F."/>
            <person name="Master E."/>
            <person name="Coutinho P.M."/>
            <person name="Henrissat B."/>
            <person name="Lombard V."/>
            <person name="Magnuson J.K."/>
            <person name="Kuees U."/>
            <person name="Hori C."/>
            <person name="Igarashi K."/>
            <person name="Samejima M."/>
            <person name="Held B.W."/>
            <person name="Barry K.W."/>
            <person name="LaButti K.M."/>
            <person name="Lapidus A."/>
            <person name="Lindquist E.A."/>
            <person name="Lucas S.M."/>
            <person name="Riley R."/>
            <person name="Salamov A.A."/>
            <person name="Hoffmeister D."/>
            <person name="Schwenk D."/>
            <person name="Hadar Y."/>
            <person name="Yarden O."/>
            <person name="de Vries R.P."/>
            <person name="Wiebenga A."/>
            <person name="Stenlid J."/>
            <person name="Eastwood D."/>
            <person name="Grigoriev I.V."/>
            <person name="Berka R.M."/>
            <person name="Blanchette R.A."/>
            <person name="Kersten P."/>
            <person name="Martinez A.T."/>
            <person name="Vicuna R."/>
            <person name="Cullen D."/>
        </authorList>
    </citation>
    <scope>NUCLEOTIDE SEQUENCE [LARGE SCALE GENOMIC DNA]</scope>
    <source>
        <strain evidence="1 2">B</strain>
    </source>
</reference>
<dbReference type="EMBL" id="KB445804">
    <property type="protein sequence ID" value="EMD33964.1"/>
    <property type="molecule type" value="Genomic_DNA"/>
</dbReference>
<evidence type="ECO:0008006" key="3">
    <source>
        <dbReference type="Google" id="ProtNLM"/>
    </source>
</evidence>
<dbReference type="OrthoDB" id="3258311at2759"/>
<evidence type="ECO:0000313" key="2">
    <source>
        <dbReference type="Proteomes" id="UP000016930"/>
    </source>
</evidence>
<gene>
    <name evidence="1" type="ORF">CERSUDRAFT_97889</name>
</gene>
<proteinExistence type="predicted"/>
<keyword evidence="2" id="KW-1185">Reference proteome</keyword>
<protein>
    <recommendedName>
        <fullName evidence="3">F-box domain-containing protein</fullName>
    </recommendedName>
</protein>
<accession>M2PDS1</accession>
<dbReference type="Proteomes" id="UP000016930">
    <property type="component" value="Unassembled WGS sequence"/>
</dbReference>
<dbReference type="AlphaFoldDB" id="M2PDS1"/>
<organism evidence="1 2">
    <name type="scientific">Ceriporiopsis subvermispora (strain B)</name>
    <name type="common">White-rot fungus</name>
    <name type="synonym">Gelatoporia subvermispora</name>
    <dbReference type="NCBI Taxonomy" id="914234"/>
    <lineage>
        <taxon>Eukaryota</taxon>
        <taxon>Fungi</taxon>
        <taxon>Dikarya</taxon>
        <taxon>Basidiomycota</taxon>
        <taxon>Agaricomycotina</taxon>
        <taxon>Agaricomycetes</taxon>
        <taxon>Polyporales</taxon>
        <taxon>Gelatoporiaceae</taxon>
        <taxon>Gelatoporia</taxon>
    </lineage>
</organism>
<name>M2PDS1_CERS8</name>
<dbReference type="STRING" id="914234.M2PDS1"/>
<dbReference type="HOGENOM" id="CLU_776120_0_0_1"/>